<evidence type="ECO:0000256" key="9">
    <source>
        <dbReference type="ARBA" id="ARBA00023163"/>
    </source>
</evidence>
<dbReference type="FunFam" id="3.30.160.60:FF:001370">
    <property type="entry name" value="Zinc finger protein"/>
    <property type="match status" value="1"/>
</dbReference>
<protein>
    <submittedName>
        <fullName evidence="13">Zinc finger protein 845</fullName>
    </submittedName>
</protein>
<proteinExistence type="inferred from homology"/>
<evidence type="ECO:0000259" key="12">
    <source>
        <dbReference type="PROSITE" id="PS50157"/>
    </source>
</evidence>
<keyword evidence="14" id="KW-1185">Reference proteome</keyword>
<dbReference type="InterPro" id="IPR013087">
    <property type="entry name" value="Znf_C2H2_type"/>
</dbReference>
<dbReference type="GO" id="GO:0000981">
    <property type="term" value="F:DNA-binding transcription factor activity, RNA polymerase II-specific"/>
    <property type="evidence" value="ECO:0007669"/>
    <property type="project" value="TreeGrafter"/>
</dbReference>
<keyword evidence="5 11" id="KW-0863">Zinc-finger</keyword>
<keyword evidence="7" id="KW-0805">Transcription regulation</keyword>
<dbReference type="PANTHER" id="PTHR24381:SF393">
    <property type="entry name" value="CHROMATIN-LINKED ADAPTOR FOR MSL PROTEINS, ISOFORM B"/>
    <property type="match status" value="1"/>
</dbReference>
<feature type="domain" description="C2H2-type" evidence="12">
    <location>
        <begin position="232"/>
        <end position="259"/>
    </location>
</feature>
<feature type="domain" description="C2H2-type" evidence="12">
    <location>
        <begin position="372"/>
        <end position="399"/>
    </location>
</feature>
<dbReference type="Gene3D" id="3.30.160.60">
    <property type="entry name" value="Classic Zinc Finger"/>
    <property type="match status" value="7"/>
</dbReference>
<organism evidence="13 14">
    <name type="scientific">Plakobranchus ocellatus</name>
    <dbReference type="NCBI Taxonomy" id="259542"/>
    <lineage>
        <taxon>Eukaryota</taxon>
        <taxon>Metazoa</taxon>
        <taxon>Spiralia</taxon>
        <taxon>Lophotrochozoa</taxon>
        <taxon>Mollusca</taxon>
        <taxon>Gastropoda</taxon>
        <taxon>Heterobranchia</taxon>
        <taxon>Euthyneura</taxon>
        <taxon>Panpulmonata</taxon>
        <taxon>Sacoglossa</taxon>
        <taxon>Placobranchoidea</taxon>
        <taxon>Plakobranchidae</taxon>
        <taxon>Plakobranchus</taxon>
    </lineage>
</organism>
<evidence type="ECO:0000256" key="10">
    <source>
        <dbReference type="ARBA" id="ARBA00023242"/>
    </source>
</evidence>
<evidence type="ECO:0000313" key="13">
    <source>
        <dbReference type="EMBL" id="GFO26495.1"/>
    </source>
</evidence>
<evidence type="ECO:0000313" key="14">
    <source>
        <dbReference type="Proteomes" id="UP000735302"/>
    </source>
</evidence>
<evidence type="ECO:0000256" key="8">
    <source>
        <dbReference type="ARBA" id="ARBA00023125"/>
    </source>
</evidence>
<feature type="domain" description="C2H2-type" evidence="12">
    <location>
        <begin position="400"/>
        <end position="420"/>
    </location>
</feature>
<dbReference type="GO" id="GO:0005634">
    <property type="term" value="C:nucleus"/>
    <property type="evidence" value="ECO:0007669"/>
    <property type="project" value="UniProtKB-SubCell"/>
</dbReference>
<accession>A0AAV4C4E4</accession>
<dbReference type="PANTHER" id="PTHR24381">
    <property type="entry name" value="ZINC FINGER PROTEIN"/>
    <property type="match status" value="1"/>
</dbReference>
<keyword evidence="3" id="KW-0479">Metal-binding</keyword>
<dbReference type="Proteomes" id="UP000735302">
    <property type="component" value="Unassembled WGS sequence"/>
</dbReference>
<dbReference type="FunFam" id="3.30.160.60:FF:002069">
    <property type="entry name" value="Uncharacterized protein"/>
    <property type="match status" value="1"/>
</dbReference>
<evidence type="ECO:0000256" key="5">
    <source>
        <dbReference type="ARBA" id="ARBA00022771"/>
    </source>
</evidence>
<name>A0AAV4C4E4_9GAST</name>
<dbReference type="SUPFAM" id="SSF57667">
    <property type="entry name" value="beta-beta-alpha zinc fingers"/>
    <property type="match status" value="4"/>
</dbReference>
<keyword evidence="10" id="KW-0539">Nucleus</keyword>
<comment type="subcellular location">
    <subcellularLocation>
        <location evidence="1">Nucleus</location>
    </subcellularLocation>
</comment>
<dbReference type="PROSITE" id="PS00028">
    <property type="entry name" value="ZINC_FINGER_C2H2_1"/>
    <property type="match status" value="3"/>
</dbReference>
<feature type="domain" description="C2H2-type" evidence="12">
    <location>
        <begin position="260"/>
        <end position="287"/>
    </location>
</feature>
<evidence type="ECO:0000256" key="2">
    <source>
        <dbReference type="ARBA" id="ARBA00006991"/>
    </source>
</evidence>
<keyword evidence="4" id="KW-0677">Repeat</keyword>
<keyword evidence="8" id="KW-0238">DNA-binding</keyword>
<comment type="caution">
    <text evidence="13">The sequence shown here is derived from an EMBL/GenBank/DDBJ whole genome shotgun (WGS) entry which is preliminary data.</text>
</comment>
<reference evidence="13 14" key="1">
    <citation type="journal article" date="2021" name="Elife">
        <title>Chloroplast acquisition without the gene transfer in kleptoplastic sea slugs, Plakobranchus ocellatus.</title>
        <authorList>
            <person name="Maeda T."/>
            <person name="Takahashi S."/>
            <person name="Yoshida T."/>
            <person name="Shimamura S."/>
            <person name="Takaki Y."/>
            <person name="Nagai Y."/>
            <person name="Toyoda A."/>
            <person name="Suzuki Y."/>
            <person name="Arimoto A."/>
            <person name="Ishii H."/>
            <person name="Satoh N."/>
            <person name="Nishiyama T."/>
            <person name="Hasebe M."/>
            <person name="Maruyama T."/>
            <person name="Minagawa J."/>
            <person name="Obokata J."/>
            <person name="Shigenobu S."/>
        </authorList>
    </citation>
    <scope>NUCLEOTIDE SEQUENCE [LARGE SCALE GENOMIC DNA]</scope>
</reference>
<gene>
    <name evidence="13" type="ORF">PoB_005300000</name>
</gene>
<dbReference type="GO" id="GO:0000977">
    <property type="term" value="F:RNA polymerase II transcription regulatory region sequence-specific DNA binding"/>
    <property type="evidence" value="ECO:0007669"/>
    <property type="project" value="TreeGrafter"/>
</dbReference>
<evidence type="ECO:0000256" key="1">
    <source>
        <dbReference type="ARBA" id="ARBA00004123"/>
    </source>
</evidence>
<evidence type="ECO:0000256" key="3">
    <source>
        <dbReference type="ARBA" id="ARBA00022723"/>
    </source>
</evidence>
<keyword evidence="6" id="KW-0862">Zinc</keyword>
<dbReference type="FunFam" id="3.30.160.60:FF:002343">
    <property type="entry name" value="Zinc finger protein 33A"/>
    <property type="match status" value="1"/>
</dbReference>
<evidence type="ECO:0000256" key="4">
    <source>
        <dbReference type="ARBA" id="ARBA00022737"/>
    </source>
</evidence>
<dbReference type="FunFam" id="3.30.160.60:FF:000624">
    <property type="entry name" value="zinc finger protein 697"/>
    <property type="match status" value="1"/>
</dbReference>
<comment type="similarity">
    <text evidence="2">Belongs to the krueppel C2H2-type zinc-finger protein family.</text>
</comment>
<feature type="domain" description="C2H2-type" evidence="12">
    <location>
        <begin position="344"/>
        <end position="371"/>
    </location>
</feature>
<dbReference type="InterPro" id="IPR036236">
    <property type="entry name" value="Znf_C2H2_sf"/>
</dbReference>
<evidence type="ECO:0000256" key="7">
    <source>
        <dbReference type="ARBA" id="ARBA00023015"/>
    </source>
</evidence>
<dbReference type="FunFam" id="3.30.160.60:FF:002452">
    <property type="entry name" value="zinc finger protein 142 isoform X4"/>
    <property type="match status" value="1"/>
</dbReference>
<dbReference type="GO" id="GO:0008270">
    <property type="term" value="F:zinc ion binding"/>
    <property type="evidence" value="ECO:0007669"/>
    <property type="project" value="UniProtKB-KW"/>
</dbReference>
<dbReference type="PROSITE" id="PS50157">
    <property type="entry name" value="ZINC_FINGER_C2H2_2"/>
    <property type="match status" value="7"/>
</dbReference>
<feature type="domain" description="C2H2-type" evidence="12">
    <location>
        <begin position="288"/>
        <end position="315"/>
    </location>
</feature>
<evidence type="ECO:0000256" key="11">
    <source>
        <dbReference type="PROSITE-ProRule" id="PRU00042"/>
    </source>
</evidence>
<feature type="domain" description="C2H2-type" evidence="12">
    <location>
        <begin position="316"/>
        <end position="343"/>
    </location>
</feature>
<dbReference type="SMART" id="SM00355">
    <property type="entry name" value="ZnF_C2H2"/>
    <property type="match status" value="12"/>
</dbReference>
<keyword evidence="9" id="KW-0804">Transcription</keyword>
<dbReference type="EMBL" id="BLXT01005841">
    <property type="protein sequence ID" value="GFO26495.1"/>
    <property type="molecule type" value="Genomic_DNA"/>
</dbReference>
<sequence>MANGVTLLCPECDFTSSKEKRLVKHLRKSHGKAAVKCPWCIDVHYSSSPAGLCVHKKHDHRSIRLRCFLCEYSSRSLTRWASHVTLNHSGQASSLVILNRVAADQGQIYRDVKNKALTSESSMQEACLQLTPEKDVLVHTDKTTPKDTDAILNSKTYHKALTLTSSFSCSLCKYTTSKYKKLRKHVEQEHSDSTSKGTDNSCVPCPYCSSSFASTRLVADHCKSQHLQGPPYQCIQCEYHCKYIAQMITHQYGHNGLKPFACPVCPHKTANKHALKRHMKTHTGEKPFACKVCSYRCAEKAYLQRHMRTHTGERPFACEFCSYKAADKSSLLRHKNVHTGHAPFACHLCPYRASLREHLTSHIRTHTNERPYKCPVCDYSGKQLMHVRIHMKTHTKEKPYQCKMCRRKFSYSSSLNAHMKNAICSAGSAVGFR</sequence>
<evidence type="ECO:0000256" key="6">
    <source>
        <dbReference type="ARBA" id="ARBA00022833"/>
    </source>
</evidence>
<dbReference type="AlphaFoldDB" id="A0AAV4C4E4"/>
<dbReference type="Pfam" id="PF00096">
    <property type="entry name" value="zf-C2H2"/>
    <property type="match status" value="4"/>
</dbReference>